<comment type="caution">
    <text evidence="1">The sequence shown here is derived from an EMBL/GenBank/DDBJ whole genome shotgun (WGS) entry which is preliminary data.</text>
</comment>
<proteinExistence type="predicted"/>
<sequence>MVIRFTSKNPFDILQCLPRQSIRHFHLLFPTFLVLQAVVNTLYTHHLVPQFVAIVFLCDVAPFSPRDFIHPDSLTGALTAFLGAPFATPTPSFGSFLSRCVLAILLYQLLHPSAASKRSPIATIGPIYIAWVPVGLLRTLIAFIFTRSVGWAYPTLFRHWALCETSEGFGTGVVIWIYLQILSRKVEATEAIGGNVLKTAIHFLLHLDENPPLRDGIFPLGLLTVTLAALEGKPWTYACALLSAGLLRLLAVFISLDNRDRLPSSSNPSSLTISSFFHETFLPALRLTAIPLLAIYIPYTLQGLLPFPPVITPLPPPPRASAEQRNLLEIVMLSYPRPGDLAVAEDIITTTIGSYKPLLHPRNTEGQVALSVFTHAPYHPAFDHVRDQETNKDIAFYADRDGHSLDDYDVGQYLHLAEAFKWVASDRRERSWKRPEWVMVVEDDFPFCADGTEILKRAMWLLELGRKQASETLGELEVGTRAAFIGTGGSGLIFHHTLLPMLEHILRTHALPFRPGKSPFPPFATRRPADVVMQDCLLGIDSLCARRLQPLRSLRLDSGAPVSVKEDLEKILRQSDSDVTMFIPSRLVMDHIGGLVSTTVGKKGNTDKWRCGWRHAFHGRRGVGVLVV</sequence>
<reference evidence="1 2" key="1">
    <citation type="submission" date="2024-02" db="EMBL/GenBank/DDBJ databases">
        <title>A draft genome for the cacao thread blight pathogen Marasmius crinis-equi.</title>
        <authorList>
            <person name="Cohen S.P."/>
            <person name="Baruah I.K."/>
            <person name="Amoako-Attah I."/>
            <person name="Bukari Y."/>
            <person name="Meinhardt L.W."/>
            <person name="Bailey B.A."/>
        </authorList>
    </citation>
    <scope>NUCLEOTIDE SEQUENCE [LARGE SCALE GENOMIC DNA]</scope>
    <source>
        <strain evidence="1 2">GH-76</strain>
    </source>
</reference>
<gene>
    <name evidence="1" type="ORF">V5O48_008103</name>
</gene>
<name>A0ABR3FFC0_9AGAR</name>
<evidence type="ECO:0000313" key="1">
    <source>
        <dbReference type="EMBL" id="KAL0573839.1"/>
    </source>
</evidence>
<evidence type="ECO:0008006" key="3">
    <source>
        <dbReference type="Google" id="ProtNLM"/>
    </source>
</evidence>
<keyword evidence="2" id="KW-1185">Reference proteome</keyword>
<accession>A0ABR3FFC0</accession>
<evidence type="ECO:0000313" key="2">
    <source>
        <dbReference type="Proteomes" id="UP001465976"/>
    </source>
</evidence>
<organism evidence="1 2">
    <name type="scientific">Marasmius crinis-equi</name>
    <dbReference type="NCBI Taxonomy" id="585013"/>
    <lineage>
        <taxon>Eukaryota</taxon>
        <taxon>Fungi</taxon>
        <taxon>Dikarya</taxon>
        <taxon>Basidiomycota</taxon>
        <taxon>Agaricomycotina</taxon>
        <taxon>Agaricomycetes</taxon>
        <taxon>Agaricomycetidae</taxon>
        <taxon>Agaricales</taxon>
        <taxon>Marasmiineae</taxon>
        <taxon>Marasmiaceae</taxon>
        <taxon>Marasmius</taxon>
    </lineage>
</organism>
<dbReference type="Proteomes" id="UP001465976">
    <property type="component" value="Unassembled WGS sequence"/>
</dbReference>
<protein>
    <recommendedName>
        <fullName evidence="3">Mannosyltransferase</fullName>
    </recommendedName>
</protein>
<dbReference type="EMBL" id="JBAHYK010000455">
    <property type="protein sequence ID" value="KAL0573839.1"/>
    <property type="molecule type" value="Genomic_DNA"/>
</dbReference>